<evidence type="ECO:0000313" key="1">
    <source>
        <dbReference type="EMBL" id="KAK9863030.1"/>
    </source>
</evidence>
<proteinExistence type="predicted"/>
<dbReference type="AlphaFoldDB" id="A0AAW1T329"/>
<gene>
    <name evidence="1" type="ORF">WJX84_011014</name>
</gene>
<keyword evidence="2" id="KW-1185">Reference proteome</keyword>
<dbReference type="EMBL" id="JALJOV010000526">
    <property type="protein sequence ID" value="KAK9863030.1"/>
    <property type="molecule type" value="Genomic_DNA"/>
</dbReference>
<accession>A0AAW1T329</accession>
<sequence length="135" mass="15014">MHAAARQTASLQQDITAQAAHSTSWASRCHARTEPRTAITFSQALQAEPCQNATPRPTQSKTIKDCRLGRAAIRQFKQQQQQQQHVPLPSIRSTKAVANSAKLLALSKTTPWGFQLALPRHLRRQAAAQSHEEWS</sequence>
<reference evidence="1 2" key="1">
    <citation type="journal article" date="2024" name="Nat. Commun.">
        <title>Phylogenomics reveals the evolutionary origins of lichenization in chlorophyte algae.</title>
        <authorList>
            <person name="Puginier C."/>
            <person name="Libourel C."/>
            <person name="Otte J."/>
            <person name="Skaloud P."/>
            <person name="Haon M."/>
            <person name="Grisel S."/>
            <person name="Petersen M."/>
            <person name="Berrin J.G."/>
            <person name="Delaux P.M."/>
            <person name="Dal Grande F."/>
            <person name="Keller J."/>
        </authorList>
    </citation>
    <scope>NUCLEOTIDE SEQUENCE [LARGE SCALE GENOMIC DNA]</scope>
    <source>
        <strain evidence="1 2">SAG 2523</strain>
    </source>
</reference>
<name>A0AAW1T329_9CHLO</name>
<comment type="caution">
    <text evidence="1">The sequence shown here is derived from an EMBL/GenBank/DDBJ whole genome shotgun (WGS) entry which is preliminary data.</text>
</comment>
<organism evidence="1 2">
    <name type="scientific">Apatococcus fuscideae</name>
    <dbReference type="NCBI Taxonomy" id="2026836"/>
    <lineage>
        <taxon>Eukaryota</taxon>
        <taxon>Viridiplantae</taxon>
        <taxon>Chlorophyta</taxon>
        <taxon>core chlorophytes</taxon>
        <taxon>Trebouxiophyceae</taxon>
        <taxon>Chlorellales</taxon>
        <taxon>Chlorellaceae</taxon>
        <taxon>Apatococcus</taxon>
    </lineage>
</organism>
<protein>
    <submittedName>
        <fullName evidence="1">Uncharacterized protein</fullName>
    </submittedName>
</protein>
<dbReference type="Proteomes" id="UP001485043">
    <property type="component" value="Unassembled WGS sequence"/>
</dbReference>
<evidence type="ECO:0000313" key="2">
    <source>
        <dbReference type="Proteomes" id="UP001485043"/>
    </source>
</evidence>